<dbReference type="InterPro" id="IPR010254">
    <property type="entry name" value="B12-dep_deHydtase_bsu"/>
</dbReference>
<reference evidence="1" key="1">
    <citation type="submission" date="2019-09" db="EMBL/GenBank/DDBJ databases">
        <authorList>
            <person name="Teo W.F.A."/>
            <person name="Duangmal K."/>
        </authorList>
    </citation>
    <scope>NUCLEOTIDE SEQUENCE [LARGE SCALE GENOMIC DNA]</scope>
    <source>
        <strain evidence="1">K81G1</strain>
    </source>
</reference>
<dbReference type="Proteomes" id="UP000319769">
    <property type="component" value="Unassembled WGS sequence"/>
</dbReference>
<dbReference type="SUPFAM" id="SSF52968">
    <property type="entry name" value="B12-dependent dehydatase associated subunit"/>
    <property type="match status" value="1"/>
</dbReference>
<comment type="caution">
    <text evidence="1">The sequence shown here is derived from an EMBL/GenBank/DDBJ whole genome shotgun (WGS) entry which is preliminary data.</text>
</comment>
<accession>A0A5N0V405</accession>
<gene>
    <name evidence="1" type="ORF">FPZ12_019275</name>
</gene>
<organism evidence="1 2">
    <name type="scientific">Amycolatopsis acidicola</name>
    <dbReference type="NCBI Taxonomy" id="2596893"/>
    <lineage>
        <taxon>Bacteria</taxon>
        <taxon>Bacillati</taxon>
        <taxon>Actinomycetota</taxon>
        <taxon>Actinomycetes</taxon>
        <taxon>Pseudonocardiales</taxon>
        <taxon>Pseudonocardiaceae</taxon>
        <taxon>Amycolatopsis</taxon>
    </lineage>
</organism>
<dbReference type="Gene3D" id="3.40.50.10150">
    <property type="entry name" value="B12-dependent dehydatase associated subunit"/>
    <property type="match status" value="1"/>
</dbReference>
<evidence type="ECO:0000313" key="1">
    <source>
        <dbReference type="EMBL" id="KAA9159774.1"/>
    </source>
</evidence>
<proteinExistence type="predicted"/>
<dbReference type="AlphaFoldDB" id="A0A5N0V405"/>
<dbReference type="EMBL" id="VMNW02000027">
    <property type="protein sequence ID" value="KAA9159774.1"/>
    <property type="molecule type" value="Genomic_DNA"/>
</dbReference>
<name>A0A5N0V405_9PSEU</name>
<dbReference type="RefSeq" id="WP_144746812.1">
    <property type="nucleotide sequence ID" value="NZ_VMNW02000027.1"/>
</dbReference>
<protein>
    <recommendedName>
        <fullName evidence="3">PduH protein</fullName>
    </recommendedName>
</protein>
<sequence length="106" mass="10864">MPVPPTVVVYSAFSPCLREILAGLEEEGVPAEVSSYPGGDAVVLAFAAALASPLDVGIGVGDTGTVCVHHAKLPQDEPALTGPAGEARRLGHNAARLVTRIPLKTR</sequence>
<dbReference type="InterPro" id="IPR003208">
    <property type="entry name" value="Dehydtase/Dehydtase_re"/>
</dbReference>
<keyword evidence="2" id="KW-1185">Reference proteome</keyword>
<evidence type="ECO:0000313" key="2">
    <source>
        <dbReference type="Proteomes" id="UP000319769"/>
    </source>
</evidence>
<evidence type="ECO:0008006" key="3">
    <source>
        <dbReference type="Google" id="ProtNLM"/>
    </source>
</evidence>
<dbReference type="Pfam" id="PF02288">
    <property type="entry name" value="Dehydratase_MU"/>
    <property type="match status" value="1"/>
</dbReference>
<dbReference type="OrthoDB" id="3691278at2"/>